<sequence>MASLLKKIVDAEQWDAEDIAGRLGMVLHAAFLFAGFQPYGALPRSGHLLKKQSRKKGSSLCLSRQYTAPDLAHRDGADAAVLMLCVQGSDVALLVFLVTTDGDDTPENAYLERLDLGTVRPLLSRSLCGVEPWASRICKSLADGVCWGLLHELCSRNGLPLSGFESLPDDLKGAVLEKLTDGKDLARVECVSSHLRLLVAERDHKLWKTLYKALPARQRRGRWRLWWFFHDDAESSDEEQETLSVGSSWKDMYVEARRRPYYPLLFRPRSWYFDSVDPDPIRIIRRRGLLSWPVDYWVIQDPPEEEKTVPPRVDRSGGRRRKLARNDYNKWHGGGAIHSPSSRYRWKHR</sequence>
<dbReference type="InterPro" id="IPR001810">
    <property type="entry name" value="F-box_dom"/>
</dbReference>
<evidence type="ECO:0000313" key="3">
    <source>
        <dbReference type="Proteomes" id="UP000604825"/>
    </source>
</evidence>
<dbReference type="Gene3D" id="1.20.1280.50">
    <property type="match status" value="1"/>
</dbReference>
<dbReference type="AlphaFoldDB" id="A0A811MWH9"/>
<dbReference type="InterPro" id="IPR036047">
    <property type="entry name" value="F-box-like_dom_sf"/>
</dbReference>
<dbReference type="Proteomes" id="UP000604825">
    <property type="component" value="Unassembled WGS sequence"/>
</dbReference>
<protein>
    <recommendedName>
        <fullName evidence="1">F-box domain-containing protein</fullName>
    </recommendedName>
</protein>
<reference evidence="2" key="1">
    <citation type="submission" date="2020-10" db="EMBL/GenBank/DDBJ databases">
        <authorList>
            <person name="Han B."/>
            <person name="Lu T."/>
            <person name="Zhao Q."/>
            <person name="Huang X."/>
            <person name="Zhao Y."/>
        </authorList>
    </citation>
    <scope>NUCLEOTIDE SEQUENCE</scope>
</reference>
<gene>
    <name evidence="2" type="ORF">NCGR_LOCUS8124</name>
</gene>
<evidence type="ECO:0000313" key="2">
    <source>
        <dbReference type="EMBL" id="CAD6212316.1"/>
    </source>
</evidence>
<evidence type="ECO:0000259" key="1">
    <source>
        <dbReference type="Pfam" id="PF12937"/>
    </source>
</evidence>
<feature type="domain" description="F-box" evidence="1">
    <location>
        <begin position="164"/>
        <end position="211"/>
    </location>
</feature>
<dbReference type="EMBL" id="CAJGYO010000002">
    <property type="protein sequence ID" value="CAD6212316.1"/>
    <property type="molecule type" value="Genomic_DNA"/>
</dbReference>
<organism evidence="2 3">
    <name type="scientific">Miscanthus lutarioriparius</name>
    <dbReference type="NCBI Taxonomy" id="422564"/>
    <lineage>
        <taxon>Eukaryota</taxon>
        <taxon>Viridiplantae</taxon>
        <taxon>Streptophyta</taxon>
        <taxon>Embryophyta</taxon>
        <taxon>Tracheophyta</taxon>
        <taxon>Spermatophyta</taxon>
        <taxon>Magnoliopsida</taxon>
        <taxon>Liliopsida</taxon>
        <taxon>Poales</taxon>
        <taxon>Poaceae</taxon>
        <taxon>PACMAD clade</taxon>
        <taxon>Panicoideae</taxon>
        <taxon>Andropogonodae</taxon>
        <taxon>Andropogoneae</taxon>
        <taxon>Saccharinae</taxon>
        <taxon>Miscanthus</taxon>
    </lineage>
</organism>
<dbReference type="Pfam" id="PF12937">
    <property type="entry name" value="F-box-like"/>
    <property type="match status" value="1"/>
</dbReference>
<dbReference type="OrthoDB" id="101791at2759"/>
<name>A0A811MWH9_9POAL</name>
<comment type="caution">
    <text evidence="2">The sequence shown here is derived from an EMBL/GenBank/DDBJ whole genome shotgun (WGS) entry which is preliminary data.</text>
</comment>
<dbReference type="PANTHER" id="PTHR34791:SF4">
    <property type="entry name" value="F-BOX DOMAIN CONTAINING PROTEIN"/>
    <property type="match status" value="1"/>
</dbReference>
<dbReference type="PANTHER" id="PTHR34791">
    <property type="entry name" value="OS02G0272100 PROTEIN"/>
    <property type="match status" value="1"/>
</dbReference>
<keyword evidence="3" id="KW-1185">Reference proteome</keyword>
<dbReference type="SUPFAM" id="SSF81383">
    <property type="entry name" value="F-box domain"/>
    <property type="match status" value="1"/>
</dbReference>
<accession>A0A811MWH9</accession>
<proteinExistence type="predicted"/>